<keyword evidence="3" id="KW-1185">Reference proteome</keyword>
<dbReference type="AlphaFoldDB" id="A0A8D2Q4F1"/>
<protein>
    <submittedName>
        <fullName evidence="2">Uncharacterized protein</fullName>
    </submittedName>
</protein>
<sequence length="137" mass="14018">SRAPTSWVGRHRRGAQFPWGAQPVHRVPAVASEALQCEARLGGLVPAPCGHETRAGRPLATCLFPGSSGCSPGKLNGGCGCKERAATSGFGARAPKAPAELQSRRTGGAHKLPGAAPPVPLALHMMDVGMESGLSHL</sequence>
<feature type="region of interest" description="Disordered" evidence="1">
    <location>
        <begin position="90"/>
        <end position="115"/>
    </location>
</feature>
<evidence type="ECO:0000313" key="2">
    <source>
        <dbReference type="Ensembl" id="ENSVKKP00000018075.1"/>
    </source>
</evidence>
<dbReference type="Ensembl" id="ENSVKKT00000018535.1">
    <property type="protein sequence ID" value="ENSVKKP00000018075.1"/>
    <property type="gene ID" value="ENSVKKG00000012344.1"/>
</dbReference>
<reference evidence="2" key="2">
    <citation type="submission" date="2025-09" db="UniProtKB">
        <authorList>
            <consortium name="Ensembl"/>
        </authorList>
    </citation>
    <scope>IDENTIFICATION</scope>
</reference>
<name>A0A8D2Q4F1_VARKO</name>
<accession>A0A8D2Q4F1</accession>
<dbReference type="Proteomes" id="UP000694545">
    <property type="component" value="Unplaced"/>
</dbReference>
<proteinExistence type="predicted"/>
<reference evidence="2" key="1">
    <citation type="submission" date="2025-08" db="UniProtKB">
        <authorList>
            <consortium name="Ensembl"/>
        </authorList>
    </citation>
    <scope>IDENTIFICATION</scope>
</reference>
<evidence type="ECO:0000313" key="3">
    <source>
        <dbReference type="Proteomes" id="UP000694545"/>
    </source>
</evidence>
<organism evidence="2 3">
    <name type="scientific">Varanus komodoensis</name>
    <name type="common">Komodo dragon</name>
    <dbReference type="NCBI Taxonomy" id="61221"/>
    <lineage>
        <taxon>Eukaryota</taxon>
        <taxon>Metazoa</taxon>
        <taxon>Chordata</taxon>
        <taxon>Craniata</taxon>
        <taxon>Vertebrata</taxon>
        <taxon>Euteleostomi</taxon>
        <taxon>Lepidosauria</taxon>
        <taxon>Squamata</taxon>
        <taxon>Bifurcata</taxon>
        <taxon>Unidentata</taxon>
        <taxon>Episquamata</taxon>
        <taxon>Toxicofera</taxon>
        <taxon>Anguimorpha</taxon>
        <taxon>Paleoanguimorpha</taxon>
        <taxon>Varanoidea</taxon>
        <taxon>Varanidae</taxon>
        <taxon>Varanus</taxon>
    </lineage>
</organism>
<evidence type="ECO:0000256" key="1">
    <source>
        <dbReference type="SAM" id="MobiDB-lite"/>
    </source>
</evidence>